<dbReference type="Proteomes" id="UP000077037">
    <property type="component" value="Unassembled WGS sequence"/>
</dbReference>
<protein>
    <recommendedName>
        <fullName evidence="4">Lipoprotein</fullName>
    </recommendedName>
</protein>
<evidence type="ECO:0000313" key="3">
    <source>
        <dbReference type="Proteomes" id="UP000077037"/>
    </source>
</evidence>
<name>A0A157MCU6_9BORD</name>
<dbReference type="Pfam" id="PF16695">
    <property type="entry name" value="Tai4"/>
    <property type="match status" value="1"/>
</dbReference>
<evidence type="ECO:0000313" key="2">
    <source>
        <dbReference type="EMBL" id="SAI06600.1"/>
    </source>
</evidence>
<keyword evidence="1" id="KW-0732">Signal</keyword>
<reference evidence="2 3" key="1">
    <citation type="submission" date="2016-03" db="EMBL/GenBank/DDBJ databases">
        <authorList>
            <consortium name="Pathogen Informatics"/>
        </authorList>
    </citation>
    <scope>NUCLEOTIDE SEQUENCE [LARGE SCALE GENOMIC DNA]</scope>
    <source>
        <strain evidence="2 3">NCTC13364</strain>
    </source>
</reference>
<evidence type="ECO:0000256" key="1">
    <source>
        <dbReference type="SAM" id="SignalP"/>
    </source>
</evidence>
<dbReference type="EMBL" id="FKBS01000012">
    <property type="protein sequence ID" value="SAI06600.1"/>
    <property type="molecule type" value="Genomic_DNA"/>
</dbReference>
<evidence type="ECO:0008006" key="4">
    <source>
        <dbReference type="Google" id="ProtNLM"/>
    </source>
</evidence>
<organism evidence="2 3">
    <name type="scientific">Bordetella ansorpii</name>
    <dbReference type="NCBI Taxonomy" id="288768"/>
    <lineage>
        <taxon>Bacteria</taxon>
        <taxon>Pseudomonadati</taxon>
        <taxon>Pseudomonadota</taxon>
        <taxon>Betaproteobacteria</taxon>
        <taxon>Burkholderiales</taxon>
        <taxon>Alcaligenaceae</taxon>
        <taxon>Bordetella</taxon>
    </lineage>
</organism>
<dbReference type="OrthoDB" id="8688632at2"/>
<proteinExistence type="predicted"/>
<feature type="signal peptide" evidence="1">
    <location>
        <begin position="1"/>
        <end position="19"/>
    </location>
</feature>
<accession>A0A157MCU6</accession>
<gene>
    <name evidence="2" type="ORF">SAMEA1982600_01165</name>
</gene>
<feature type="chain" id="PRO_5007614232" description="Lipoprotein" evidence="1">
    <location>
        <begin position="20"/>
        <end position="125"/>
    </location>
</feature>
<dbReference type="AlphaFoldDB" id="A0A157MCU6"/>
<dbReference type="InterPro" id="IPR032032">
    <property type="entry name" value="Tai4"/>
</dbReference>
<dbReference type="RefSeq" id="WP_066409953.1">
    <property type="nucleotide sequence ID" value="NZ_FKBS01000012.1"/>
</dbReference>
<dbReference type="InterPro" id="IPR038314">
    <property type="entry name" value="T6SS_sf"/>
</dbReference>
<sequence>MSPRWIAAGALAWPLMTCAATGTQAAPMQAAPQVTEAQRLEKFAVAQCLVRAFPDTLMAADARRASGGYVQMGTSQEDVYGDIIKVVQAHLAKPYRGKDGESLNVMQCLDVLDDPALAKVVRPHR</sequence>
<dbReference type="Gene3D" id="1.20.120.1620">
    <property type="match status" value="1"/>
</dbReference>